<evidence type="ECO:0000313" key="2">
    <source>
        <dbReference type="Proteomes" id="UP000178168"/>
    </source>
</evidence>
<gene>
    <name evidence="1" type="ORF">A2591_01520</name>
</gene>
<dbReference type="EMBL" id="MHUZ01000010">
    <property type="protein sequence ID" value="OHA86054.1"/>
    <property type="molecule type" value="Genomic_DNA"/>
</dbReference>
<accession>A0A1G2SM87</accession>
<evidence type="ECO:0000313" key="1">
    <source>
        <dbReference type="EMBL" id="OHA86054.1"/>
    </source>
</evidence>
<protein>
    <submittedName>
        <fullName evidence="1">Uncharacterized protein</fullName>
    </submittedName>
</protein>
<sequence>MHVKTHPAHIKHIDTVGPFAVWIVDGEYIRKELNENFVKFDHHAHFPFIPVHELWIDKETDFSEHALFIHHFLAERALLDSGVSESRAHEAANTLEHYARLKAFASEFAQFKRDKKALLARIRKTALPEYSNDAVRVWVIDGKLVRDFFLIEYAEGGHDRVYTFIPPGEIWIEEVLSENERKFIILHELHERLLMGEGKKYPEAHHGATIIEDRYRDHPDELEHRIREELAKHVG</sequence>
<reference evidence="1 2" key="1">
    <citation type="journal article" date="2016" name="Nat. Commun.">
        <title>Thousands of microbial genomes shed light on interconnected biogeochemical processes in an aquifer system.</title>
        <authorList>
            <person name="Anantharaman K."/>
            <person name="Brown C.T."/>
            <person name="Hug L.A."/>
            <person name="Sharon I."/>
            <person name="Castelle C.J."/>
            <person name="Probst A.J."/>
            <person name="Thomas B.C."/>
            <person name="Singh A."/>
            <person name="Wilkins M.J."/>
            <person name="Karaoz U."/>
            <person name="Brodie E.L."/>
            <person name="Williams K.H."/>
            <person name="Hubbard S.S."/>
            <person name="Banfield J.F."/>
        </authorList>
    </citation>
    <scope>NUCLEOTIDE SEQUENCE [LARGE SCALE GENOMIC DNA]</scope>
</reference>
<dbReference type="AlphaFoldDB" id="A0A1G2SM87"/>
<name>A0A1G2SM87_9BACT</name>
<dbReference type="Proteomes" id="UP000178168">
    <property type="component" value="Unassembled WGS sequence"/>
</dbReference>
<comment type="caution">
    <text evidence="1">The sequence shown here is derived from an EMBL/GenBank/DDBJ whole genome shotgun (WGS) entry which is preliminary data.</text>
</comment>
<organism evidence="1 2">
    <name type="scientific">Candidatus Yonathbacteria bacterium RIFOXYD1_FULL_52_36</name>
    <dbReference type="NCBI Taxonomy" id="1802730"/>
    <lineage>
        <taxon>Bacteria</taxon>
        <taxon>Candidatus Yonathiibacteriota</taxon>
    </lineage>
</organism>
<proteinExistence type="predicted"/>